<feature type="chain" id="PRO_5043455678" evidence="1">
    <location>
        <begin position="25"/>
        <end position="118"/>
    </location>
</feature>
<keyword evidence="1" id="KW-0732">Signal</keyword>
<comment type="caution">
    <text evidence="2">The sequence shown here is derived from an EMBL/GenBank/DDBJ whole genome shotgun (WGS) entry which is preliminary data.</text>
</comment>
<protein>
    <submittedName>
        <fullName evidence="2">Mitochondrial import receptor subunit TOM7-1</fullName>
    </submittedName>
</protein>
<organism evidence="2 3">
    <name type="scientific">Iris pallida</name>
    <name type="common">Sweet iris</name>
    <dbReference type="NCBI Taxonomy" id="29817"/>
    <lineage>
        <taxon>Eukaryota</taxon>
        <taxon>Viridiplantae</taxon>
        <taxon>Streptophyta</taxon>
        <taxon>Embryophyta</taxon>
        <taxon>Tracheophyta</taxon>
        <taxon>Spermatophyta</taxon>
        <taxon>Magnoliopsida</taxon>
        <taxon>Liliopsida</taxon>
        <taxon>Asparagales</taxon>
        <taxon>Iridaceae</taxon>
        <taxon>Iridoideae</taxon>
        <taxon>Irideae</taxon>
        <taxon>Iris</taxon>
    </lineage>
</organism>
<dbReference type="Proteomes" id="UP001140949">
    <property type="component" value="Unassembled WGS sequence"/>
</dbReference>
<proteinExistence type="predicted"/>
<dbReference type="EMBL" id="JANAVB010033618">
    <property type="protein sequence ID" value="KAJ6808063.1"/>
    <property type="molecule type" value="Genomic_DNA"/>
</dbReference>
<feature type="signal peptide" evidence="1">
    <location>
        <begin position="1"/>
        <end position="24"/>
    </location>
</feature>
<gene>
    <name evidence="2" type="ORF">M6B38_168740</name>
</gene>
<sequence>MILLVIILVLRSLDLLNTVAQGKADKPLGSGNPLFSRATLRAWPSMAVNSVELRNPIPISKFPRKSCLMSSLRTSFSSAIDVEFSTDDLPLRLRKQRKIWSSICYFRGFFLVTRWFVT</sequence>
<accession>A0AAX6EVL6</accession>
<keyword evidence="3" id="KW-1185">Reference proteome</keyword>
<evidence type="ECO:0000313" key="3">
    <source>
        <dbReference type="Proteomes" id="UP001140949"/>
    </source>
</evidence>
<name>A0AAX6EVL6_IRIPA</name>
<evidence type="ECO:0000313" key="2">
    <source>
        <dbReference type="EMBL" id="KAJ6808063.1"/>
    </source>
</evidence>
<evidence type="ECO:0000256" key="1">
    <source>
        <dbReference type="SAM" id="SignalP"/>
    </source>
</evidence>
<reference evidence="2" key="1">
    <citation type="journal article" date="2023" name="GigaByte">
        <title>Genome assembly of the bearded iris, Iris pallida Lam.</title>
        <authorList>
            <person name="Bruccoleri R.E."/>
            <person name="Oakeley E.J."/>
            <person name="Faust A.M.E."/>
            <person name="Altorfer M."/>
            <person name="Dessus-Babus S."/>
            <person name="Burckhardt D."/>
            <person name="Oertli M."/>
            <person name="Naumann U."/>
            <person name="Petersen F."/>
            <person name="Wong J."/>
        </authorList>
    </citation>
    <scope>NUCLEOTIDE SEQUENCE</scope>
    <source>
        <strain evidence="2">GSM-AAB239-AS_SAM_17_03QT</strain>
    </source>
</reference>
<dbReference type="AlphaFoldDB" id="A0AAX6EVL6"/>
<reference evidence="2" key="2">
    <citation type="submission" date="2023-04" db="EMBL/GenBank/DDBJ databases">
        <authorList>
            <person name="Bruccoleri R.E."/>
            <person name="Oakeley E.J."/>
            <person name="Faust A.-M."/>
            <person name="Dessus-Babus S."/>
            <person name="Altorfer M."/>
            <person name="Burckhardt D."/>
            <person name="Oertli M."/>
            <person name="Naumann U."/>
            <person name="Petersen F."/>
            <person name="Wong J."/>
        </authorList>
    </citation>
    <scope>NUCLEOTIDE SEQUENCE</scope>
    <source>
        <strain evidence="2">GSM-AAB239-AS_SAM_17_03QT</strain>
        <tissue evidence="2">Leaf</tissue>
    </source>
</reference>
<keyword evidence="2" id="KW-0675">Receptor</keyword>